<proteinExistence type="inferred from homology"/>
<keyword evidence="9 10" id="KW-0807">Transducer</keyword>
<feature type="transmembrane region" description="Helical" evidence="12">
    <location>
        <begin position="241"/>
        <end position="258"/>
    </location>
</feature>
<gene>
    <name evidence="14" type="ORF">FWK35_00010516</name>
</gene>
<feature type="transmembrane region" description="Helical" evidence="12">
    <location>
        <begin position="84"/>
        <end position="102"/>
    </location>
</feature>
<dbReference type="EMBL" id="VUJU01001325">
    <property type="protein sequence ID" value="KAF0765781.1"/>
    <property type="molecule type" value="Genomic_DNA"/>
</dbReference>
<evidence type="ECO:0000313" key="14">
    <source>
        <dbReference type="EMBL" id="KAF0765781.1"/>
    </source>
</evidence>
<keyword evidence="5 12" id="KW-1133">Transmembrane helix</keyword>
<keyword evidence="7 12" id="KW-0472">Membrane</keyword>
<keyword evidence="6 10" id="KW-0297">G-protein coupled receptor</keyword>
<dbReference type="CDD" id="cd00637">
    <property type="entry name" value="7tm_classA_rhodopsin-like"/>
    <property type="match status" value="1"/>
</dbReference>
<feature type="transmembrane region" description="Helical" evidence="12">
    <location>
        <begin position="285"/>
        <end position="303"/>
    </location>
</feature>
<name>A0A6G0Z5M1_APHCR</name>
<comment type="caution">
    <text evidence="14">The sequence shown here is derived from an EMBL/GenBank/DDBJ whole genome shotgun (WGS) entry which is preliminary data.</text>
</comment>
<feature type="transmembrane region" description="Helical" evidence="12">
    <location>
        <begin position="44"/>
        <end position="64"/>
    </location>
</feature>
<evidence type="ECO:0000256" key="3">
    <source>
        <dbReference type="ARBA" id="ARBA00022475"/>
    </source>
</evidence>
<keyword evidence="8 10" id="KW-0675">Receptor</keyword>
<dbReference type="PRINTS" id="PR00237">
    <property type="entry name" value="GPCRRHODOPSN"/>
</dbReference>
<feature type="region of interest" description="Disordered" evidence="11">
    <location>
        <begin position="559"/>
        <end position="587"/>
    </location>
</feature>
<organism evidence="14 15">
    <name type="scientific">Aphis craccivora</name>
    <name type="common">Cowpea aphid</name>
    <dbReference type="NCBI Taxonomy" id="307492"/>
    <lineage>
        <taxon>Eukaryota</taxon>
        <taxon>Metazoa</taxon>
        <taxon>Ecdysozoa</taxon>
        <taxon>Arthropoda</taxon>
        <taxon>Hexapoda</taxon>
        <taxon>Insecta</taxon>
        <taxon>Pterygota</taxon>
        <taxon>Neoptera</taxon>
        <taxon>Paraneoptera</taxon>
        <taxon>Hemiptera</taxon>
        <taxon>Sternorrhyncha</taxon>
        <taxon>Aphidomorpha</taxon>
        <taxon>Aphidoidea</taxon>
        <taxon>Aphididae</taxon>
        <taxon>Aphidini</taxon>
        <taxon>Aphis</taxon>
        <taxon>Aphis</taxon>
    </lineage>
</organism>
<dbReference type="GO" id="GO:0004930">
    <property type="term" value="F:G protein-coupled receptor activity"/>
    <property type="evidence" value="ECO:0007669"/>
    <property type="project" value="UniProtKB-KW"/>
</dbReference>
<evidence type="ECO:0000256" key="2">
    <source>
        <dbReference type="ARBA" id="ARBA00010663"/>
    </source>
</evidence>
<evidence type="ECO:0000256" key="4">
    <source>
        <dbReference type="ARBA" id="ARBA00022692"/>
    </source>
</evidence>
<keyword evidence="15" id="KW-1185">Reference proteome</keyword>
<feature type="transmembrane region" description="Helical" evidence="12">
    <location>
        <begin position="123"/>
        <end position="143"/>
    </location>
</feature>
<dbReference type="InterPro" id="IPR050569">
    <property type="entry name" value="TAAR"/>
</dbReference>
<evidence type="ECO:0000256" key="8">
    <source>
        <dbReference type="ARBA" id="ARBA00023170"/>
    </source>
</evidence>
<dbReference type="Proteomes" id="UP000478052">
    <property type="component" value="Unassembled WGS sequence"/>
</dbReference>
<keyword evidence="3" id="KW-1003">Cell membrane</keyword>
<evidence type="ECO:0000256" key="11">
    <source>
        <dbReference type="SAM" id="MobiDB-lite"/>
    </source>
</evidence>
<accession>A0A6G0Z5M1</accession>
<comment type="similarity">
    <text evidence="2 10">Belongs to the G-protein coupled receptor 1 family.</text>
</comment>
<evidence type="ECO:0000259" key="13">
    <source>
        <dbReference type="PROSITE" id="PS50262"/>
    </source>
</evidence>
<feature type="domain" description="G-protein coupled receptors family 1 profile" evidence="13">
    <location>
        <begin position="23"/>
        <end position="301"/>
    </location>
</feature>
<comment type="subcellular location">
    <subcellularLocation>
        <location evidence="1">Cell membrane</location>
        <topology evidence="1">Multi-pass membrane protein</topology>
    </subcellularLocation>
</comment>
<reference evidence="14 15" key="1">
    <citation type="submission" date="2019-08" db="EMBL/GenBank/DDBJ databases">
        <title>Whole genome of Aphis craccivora.</title>
        <authorList>
            <person name="Voronova N.V."/>
            <person name="Shulinski R.S."/>
            <person name="Bandarenka Y.V."/>
            <person name="Zhorov D.G."/>
            <person name="Warner D."/>
        </authorList>
    </citation>
    <scope>NUCLEOTIDE SEQUENCE [LARGE SCALE GENOMIC DNA]</scope>
    <source>
        <strain evidence="14">180601</strain>
        <tissue evidence="14">Whole Body</tissue>
    </source>
</reference>
<protein>
    <submittedName>
        <fullName evidence="14">Putative G-protein coupled receptor 21</fullName>
    </submittedName>
</protein>
<dbReference type="AlphaFoldDB" id="A0A6G0Z5M1"/>
<evidence type="ECO:0000256" key="6">
    <source>
        <dbReference type="ARBA" id="ARBA00023040"/>
    </source>
</evidence>
<dbReference type="InterPro" id="IPR017452">
    <property type="entry name" value="GPCR_Rhodpsn_7TM"/>
</dbReference>
<dbReference type="PANTHER" id="PTHR24249">
    <property type="entry name" value="HISTAMINE RECEPTOR-RELATED G-PROTEIN COUPLED RECEPTOR"/>
    <property type="match status" value="1"/>
</dbReference>
<dbReference type="SUPFAM" id="SSF81321">
    <property type="entry name" value="Family A G protein-coupled receptor-like"/>
    <property type="match status" value="1"/>
</dbReference>
<evidence type="ECO:0000256" key="12">
    <source>
        <dbReference type="SAM" id="Phobius"/>
    </source>
</evidence>
<evidence type="ECO:0000256" key="7">
    <source>
        <dbReference type="ARBA" id="ARBA00023136"/>
    </source>
</evidence>
<dbReference type="PROSITE" id="PS50262">
    <property type="entry name" value="G_PROTEIN_RECEP_F1_2"/>
    <property type="match status" value="1"/>
</dbReference>
<evidence type="ECO:0000256" key="5">
    <source>
        <dbReference type="ARBA" id="ARBA00022989"/>
    </source>
</evidence>
<evidence type="ECO:0000256" key="10">
    <source>
        <dbReference type="RuleBase" id="RU000688"/>
    </source>
</evidence>
<dbReference type="Gene3D" id="1.20.1070.10">
    <property type="entry name" value="Rhodopsin 7-helix transmembrane proteins"/>
    <property type="match status" value="1"/>
</dbReference>
<evidence type="ECO:0000256" key="1">
    <source>
        <dbReference type="ARBA" id="ARBA00004651"/>
    </source>
</evidence>
<dbReference type="PROSITE" id="PS00237">
    <property type="entry name" value="G_PROTEIN_RECEP_F1_1"/>
    <property type="match status" value="1"/>
</dbReference>
<feature type="compositionally biased region" description="Low complexity" evidence="11">
    <location>
        <begin position="571"/>
        <end position="587"/>
    </location>
</feature>
<feature type="transmembrane region" description="Helical" evidence="12">
    <location>
        <begin position="6"/>
        <end position="32"/>
    </location>
</feature>
<sequence length="602" mass="63789">MNGDQELVTVLAVCGVAALATLINGYVLLVILLSKRTSSPINVLLTHLSAVDLIICIAALVSILPETFNQYEKVAPWLCPVHGFLFNFLHPMAIWTVCGLNCDRYYAIAAPLHYGTLVNSRKIMLGLCGTWIVCLLISLPPVFRLVPYTYQPGLPVCTTDFSKGRATILYSIFYTTISLVLPGVIILGCNIKVFTIARYHRHRIASAIFEVTLSAQVTITHQRNPFFLPTAMANKLRRSNAFSAVFQIVGSLAAFYLPHYCVCLYESLCAAVGAAPRTDPAVKSLSFALITGSALCNGLLYGIKNKLLKKTYQNYRRKMMTKCEVNQEIQARTPSACGSRRPSLTPVAAAAAASGVHGKSTAATASGQATAATPLLLLCSRRSSLMSLSETGEPPAPVRRGAATCSANALNFGNYYADVHFNDGGAVGGGGGVGSSIRRCYSSTTNDGGPDRGSRCAVANRSAFVRRILRDSRRSPRILITRAMSEESEPYASEQGGGGGGAVCGRNDRRVGAHKLSSSAVTLFIDDCRPGTGRVHCQEDADFDFNDDCSGGGGGGGVGGGGCDDDDEDTSLAYYSSPSSSNDGSAGCAANDGLALFTRLSA</sequence>
<feature type="transmembrane region" description="Helical" evidence="12">
    <location>
        <begin position="168"/>
        <end position="191"/>
    </location>
</feature>
<evidence type="ECO:0000256" key="9">
    <source>
        <dbReference type="ARBA" id="ARBA00023224"/>
    </source>
</evidence>
<dbReference type="PANTHER" id="PTHR24249:SF406">
    <property type="entry name" value="G-PROTEIN COUPLED RECEPTORS FAMILY 1 PROFILE DOMAIN-CONTAINING PROTEIN"/>
    <property type="match status" value="1"/>
</dbReference>
<dbReference type="OrthoDB" id="6159456at2759"/>
<keyword evidence="4 10" id="KW-0812">Transmembrane</keyword>
<evidence type="ECO:0000313" key="15">
    <source>
        <dbReference type="Proteomes" id="UP000478052"/>
    </source>
</evidence>
<dbReference type="InterPro" id="IPR000276">
    <property type="entry name" value="GPCR_Rhodpsn"/>
</dbReference>
<dbReference type="GO" id="GO:0005886">
    <property type="term" value="C:plasma membrane"/>
    <property type="evidence" value="ECO:0007669"/>
    <property type="project" value="UniProtKB-SubCell"/>
</dbReference>
<dbReference type="Pfam" id="PF00001">
    <property type="entry name" value="7tm_1"/>
    <property type="match status" value="1"/>
</dbReference>